<sequence length="100" mass="11464">MKKILPYILVIAIIVLCALNKPTEESFYVWLKDQHDLTCGSFTCRSGNETVFIETGSHVEKGYLFFHTIDKTYENENGKTLTIKVLGILQNYYPIVEEVS</sequence>
<gene>
    <name evidence="1" type="ORF">Q75_07735</name>
</gene>
<evidence type="ECO:0000313" key="1">
    <source>
        <dbReference type="EMBL" id="KUP06423.1"/>
    </source>
</evidence>
<dbReference type="PATRIC" id="fig|1150625.3.peg.1633"/>
<evidence type="ECO:0000313" key="2">
    <source>
        <dbReference type="Proteomes" id="UP000074108"/>
    </source>
</evidence>
<proteinExistence type="predicted"/>
<comment type="caution">
    <text evidence="1">The sequence shown here is derived from an EMBL/GenBank/DDBJ whole genome shotgun (WGS) entry which is preliminary data.</text>
</comment>
<keyword evidence="2" id="KW-1185">Reference proteome</keyword>
<dbReference type="AlphaFoldDB" id="A0A147K894"/>
<protein>
    <submittedName>
        <fullName evidence="1">Uncharacterized protein</fullName>
    </submittedName>
</protein>
<reference evidence="1 2" key="1">
    <citation type="journal article" date="2016" name="Front. Microbiol.">
        <title>Microevolution Analysis of Bacillus coahuilensis Unveils Differences in Phosphorus Acquisition Strategies and Their Regulation.</title>
        <authorList>
            <person name="Gomez-Lunar Z."/>
            <person name="Hernandez-Gonzalez I."/>
            <person name="Rodriguez-Torres M.D."/>
            <person name="Souza V."/>
            <person name="Olmedo-Alvarez G."/>
        </authorList>
    </citation>
    <scope>NUCLEOTIDE SEQUENCE [LARGE SCALE GENOMIC DNA]</scope>
    <source>
        <strain evidence="2">p1.1.43</strain>
    </source>
</reference>
<dbReference type="Proteomes" id="UP000074108">
    <property type="component" value="Unassembled WGS sequence"/>
</dbReference>
<dbReference type="EMBL" id="LDYG01000028">
    <property type="protein sequence ID" value="KUP06423.1"/>
    <property type="molecule type" value="Genomic_DNA"/>
</dbReference>
<dbReference type="RefSeq" id="WP_059350982.1">
    <property type="nucleotide sequence ID" value="NZ_LDYG01000028.1"/>
</dbReference>
<dbReference type="OrthoDB" id="2868399at2"/>
<organism evidence="1 2">
    <name type="scientific">Bacillus coahuilensis p1.1.43</name>
    <dbReference type="NCBI Taxonomy" id="1150625"/>
    <lineage>
        <taxon>Bacteria</taxon>
        <taxon>Bacillati</taxon>
        <taxon>Bacillota</taxon>
        <taxon>Bacilli</taxon>
        <taxon>Bacillales</taxon>
        <taxon>Bacillaceae</taxon>
        <taxon>Bacillus</taxon>
    </lineage>
</organism>
<accession>A0A147K894</accession>
<name>A0A147K894_9BACI</name>